<dbReference type="Gene3D" id="3.30.1380.20">
    <property type="entry name" value="Trafficking protein particle complex subunit 3"/>
    <property type="match status" value="1"/>
</dbReference>
<name>A0ABV8WWA5_9BACI</name>
<dbReference type="Pfam" id="PF10702">
    <property type="entry name" value="DUF2507"/>
    <property type="match status" value="1"/>
</dbReference>
<accession>A0ABV8WWA5</accession>
<evidence type="ECO:0000313" key="2">
    <source>
        <dbReference type="Proteomes" id="UP001595882"/>
    </source>
</evidence>
<dbReference type="InterPro" id="IPR019642">
    <property type="entry name" value="DUF2507"/>
</dbReference>
<sequence>MIDKKTNIATIIANLHITGSGYDLLRYIGLPDMLGKDSDLILYVMGKNLAGKSDWVTIEEVMEFFRHVGWGELQLVKEKRRGNVFQLSGEVIEARIETIENIEFRLEAGFLAYVMEQITSKSCECIAEVKKDFVEFQVMYSD</sequence>
<organism evidence="1 2">
    <name type="scientific">Gracilibacillus xinjiangensis</name>
    <dbReference type="NCBI Taxonomy" id="1193282"/>
    <lineage>
        <taxon>Bacteria</taxon>
        <taxon>Bacillati</taxon>
        <taxon>Bacillota</taxon>
        <taxon>Bacilli</taxon>
        <taxon>Bacillales</taxon>
        <taxon>Bacillaceae</taxon>
        <taxon>Gracilibacillus</taxon>
    </lineage>
</organism>
<keyword evidence="2" id="KW-1185">Reference proteome</keyword>
<dbReference type="EMBL" id="JBHSDT010000008">
    <property type="protein sequence ID" value="MFC4403729.1"/>
    <property type="molecule type" value="Genomic_DNA"/>
</dbReference>
<protein>
    <submittedName>
        <fullName evidence="1">YslB family protein</fullName>
    </submittedName>
</protein>
<reference evidence="2" key="1">
    <citation type="journal article" date="2019" name="Int. J. Syst. Evol. Microbiol.">
        <title>The Global Catalogue of Microorganisms (GCM) 10K type strain sequencing project: providing services to taxonomists for standard genome sequencing and annotation.</title>
        <authorList>
            <consortium name="The Broad Institute Genomics Platform"/>
            <consortium name="The Broad Institute Genome Sequencing Center for Infectious Disease"/>
            <person name="Wu L."/>
            <person name="Ma J."/>
        </authorList>
    </citation>
    <scope>NUCLEOTIDE SEQUENCE [LARGE SCALE GENOMIC DNA]</scope>
    <source>
        <strain evidence="2">CCUG 37865</strain>
    </source>
</reference>
<gene>
    <name evidence="1" type="ORF">ACFOY7_11675</name>
</gene>
<comment type="caution">
    <text evidence="1">The sequence shown here is derived from an EMBL/GenBank/DDBJ whole genome shotgun (WGS) entry which is preliminary data.</text>
</comment>
<dbReference type="SUPFAM" id="SSF111126">
    <property type="entry name" value="Ligand-binding domain in the NO signalling and Golgi transport"/>
    <property type="match status" value="1"/>
</dbReference>
<evidence type="ECO:0000313" key="1">
    <source>
        <dbReference type="EMBL" id="MFC4403729.1"/>
    </source>
</evidence>
<dbReference type="Proteomes" id="UP001595882">
    <property type="component" value="Unassembled WGS sequence"/>
</dbReference>
<dbReference type="InterPro" id="IPR024096">
    <property type="entry name" value="NO_sig/Golgi_transp_ligand-bd"/>
</dbReference>
<proteinExistence type="predicted"/>
<dbReference type="RefSeq" id="WP_390252262.1">
    <property type="nucleotide sequence ID" value="NZ_JBHSDT010000008.1"/>
</dbReference>